<comment type="pathway">
    <text evidence="6">Phospholipid metabolism; phosphatidylglycerol biosynthesis; phosphatidylglycerol from CDP-diacylglycerol: step 2/2.</text>
</comment>
<proteinExistence type="inferred from homology"/>
<dbReference type="EC" id="3.1.3.27" evidence="7"/>
<evidence type="ECO:0000259" key="11">
    <source>
        <dbReference type="PROSITE" id="PS50056"/>
    </source>
</evidence>
<dbReference type="InterPro" id="IPR000387">
    <property type="entry name" value="Tyr_Pase_dom"/>
</dbReference>
<dbReference type="GO" id="GO:0006629">
    <property type="term" value="P:lipid metabolic process"/>
    <property type="evidence" value="ECO:0007669"/>
    <property type="project" value="UniProtKB-KW"/>
</dbReference>
<keyword evidence="13" id="KW-1185">Reference proteome</keyword>
<keyword evidence="2" id="KW-0444">Lipid biosynthesis</keyword>
<evidence type="ECO:0000259" key="10">
    <source>
        <dbReference type="PROSITE" id="PS50054"/>
    </source>
</evidence>
<comment type="similarity">
    <text evidence="1">Belongs to the protein-tyrosine phosphatase family. Non-receptor class dual specificity subfamily.</text>
</comment>
<dbReference type="InterPro" id="IPR000340">
    <property type="entry name" value="Dual-sp_phosphatase_cat-dom"/>
</dbReference>
<evidence type="ECO:0000256" key="1">
    <source>
        <dbReference type="ARBA" id="ARBA00008601"/>
    </source>
</evidence>
<evidence type="ECO:0000256" key="2">
    <source>
        <dbReference type="ARBA" id="ARBA00022516"/>
    </source>
</evidence>
<comment type="function">
    <text evidence="9">Exhibits phosphatidylglycerophosphate phosphatase activity. Involved in root growth and columella cells organization. May possess protein phosphatase activity.</text>
</comment>
<dbReference type="PANTHER" id="PTHR46274:SF6">
    <property type="entry name" value="TYR_PHOSPHATASE_2 DOMAIN-CONTAINING PROTEIN"/>
    <property type="match status" value="1"/>
</dbReference>
<comment type="caution">
    <text evidence="12">The sequence shown here is derived from an EMBL/GenBank/DDBJ whole genome shotgun (WGS) entry which is preliminary data.</text>
</comment>
<dbReference type="AlphaFoldDB" id="A0A9Q1K3Y1"/>
<dbReference type="Pfam" id="PF00782">
    <property type="entry name" value="DSPc"/>
    <property type="match status" value="1"/>
</dbReference>
<dbReference type="GO" id="GO:0008962">
    <property type="term" value="F:phosphatidylglycerophosphatase activity"/>
    <property type="evidence" value="ECO:0007669"/>
    <property type="project" value="UniProtKB-EC"/>
</dbReference>
<dbReference type="FunFam" id="3.90.190.10:FF:000051">
    <property type="entry name" value="Dual specificity phosphatase domain protein"/>
    <property type="match status" value="1"/>
</dbReference>
<dbReference type="InterPro" id="IPR016130">
    <property type="entry name" value="Tyr_Pase_AS"/>
</dbReference>
<evidence type="ECO:0000256" key="3">
    <source>
        <dbReference type="ARBA" id="ARBA00022801"/>
    </source>
</evidence>
<dbReference type="PROSITE" id="PS00383">
    <property type="entry name" value="TYR_PHOSPHATASE_1"/>
    <property type="match status" value="1"/>
</dbReference>
<feature type="domain" description="Tyrosine specific protein phosphatases" evidence="11">
    <location>
        <begin position="129"/>
        <end position="197"/>
    </location>
</feature>
<evidence type="ECO:0000313" key="13">
    <source>
        <dbReference type="Proteomes" id="UP001153076"/>
    </source>
</evidence>
<dbReference type="InterPro" id="IPR020422">
    <property type="entry name" value="TYR_PHOSPHATASE_DUAL_dom"/>
</dbReference>
<reference evidence="12" key="1">
    <citation type="submission" date="2022-04" db="EMBL/GenBank/DDBJ databases">
        <title>Carnegiea gigantea Genome sequencing and assembly v2.</title>
        <authorList>
            <person name="Copetti D."/>
            <person name="Sanderson M.J."/>
            <person name="Burquez A."/>
            <person name="Wojciechowski M.F."/>
        </authorList>
    </citation>
    <scope>NUCLEOTIDE SEQUENCE</scope>
    <source>
        <strain evidence="12">SGP5-SGP5p</strain>
        <tissue evidence="12">Aerial part</tissue>
    </source>
</reference>
<dbReference type="PROSITE" id="PS50056">
    <property type="entry name" value="TYR_PHOSPHATASE_2"/>
    <property type="match status" value="1"/>
</dbReference>
<dbReference type="SUPFAM" id="SSF52799">
    <property type="entry name" value="(Phosphotyrosine protein) phosphatases II"/>
    <property type="match status" value="1"/>
</dbReference>
<protein>
    <recommendedName>
        <fullName evidence="7">phosphatidylglycerophosphatase</fullName>
        <ecNumber evidence="7">3.1.3.27</ecNumber>
    </recommendedName>
</protein>
<dbReference type="GO" id="GO:0048364">
    <property type="term" value="P:root development"/>
    <property type="evidence" value="ECO:0007669"/>
    <property type="project" value="UniProtKB-ARBA"/>
</dbReference>
<accession>A0A9Q1K3Y1</accession>
<keyword evidence="4" id="KW-0904">Protein phosphatase</keyword>
<evidence type="ECO:0000256" key="5">
    <source>
        <dbReference type="ARBA" id="ARBA00023098"/>
    </source>
</evidence>
<dbReference type="Gene3D" id="3.90.190.10">
    <property type="entry name" value="Protein tyrosine phosphatase superfamily"/>
    <property type="match status" value="1"/>
</dbReference>
<dbReference type="SMART" id="SM00195">
    <property type="entry name" value="DSPc"/>
    <property type="match status" value="1"/>
</dbReference>
<keyword evidence="5" id="KW-0443">Lipid metabolism</keyword>
<gene>
    <name evidence="12" type="ORF">Cgig2_004235</name>
</gene>
<organism evidence="12 13">
    <name type="scientific">Carnegiea gigantea</name>
    <dbReference type="NCBI Taxonomy" id="171969"/>
    <lineage>
        <taxon>Eukaryota</taxon>
        <taxon>Viridiplantae</taxon>
        <taxon>Streptophyta</taxon>
        <taxon>Embryophyta</taxon>
        <taxon>Tracheophyta</taxon>
        <taxon>Spermatophyta</taxon>
        <taxon>Magnoliopsida</taxon>
        <taxon>eudicotyledons</taxon>
        <taxon>Gunneridae</taxon>
        <taxon>Pentapetalae</taxon>
        <taxon>Caryophyllales</taxon>
        <taxon>Cactineae</taxon>
        <taxon>Cactaceae</taxon>
        <taxon>Cactoideae</taxon>
        <taxon>Echinocereeae</taxon>
        <taxon>Carnegiea</taxon>
    </lineage>
</organism>
<dbReference type="OrthoDB" id="273181at2759"/>
<dbReference type="Proteomes" id="UP001153076">
    <property type="component" value="Unassembled WGS sequence"/>
</dbReference>
<evidence type="ECO:0000256" key="7">
    <source>
        <dbReference type="ARBA" id="ARBA00024224"/>
    </source>
</evidence>
<dbReference type="InterPro" id="IPR029021">
    <property type="entry name" value="Prot-tyrosine_phosphatase-like"/>
</dbReference>
<feature type="domain" description="Tyrosine-protein phosphatase" evidence="10">
    <location>
        <begin position="61"/>
        <end position="208"/>
    </location>
</feature>
<comment type="catalytic activity">
    <reaction evidence="8">
        <text>a 1,2-diacyl-sn-glycero-3-phospho-(1'-sn-glycero-3'-phosphate) + H2O = a 1,2-diacyl-sn-glycero-3-phospho-(1'-sn-glycerol) + phosphate</text>
        <dbReference type="Rhea" id="RHEA:33751"/>
        <dbReference type="ChEBI" id="CHEBI:15377"/>
        <dbReference type="ChEBI" id="CHEBI:43474"/>
        <dbReference type="ChEBI" id="CHEBI:60110"/>
        <dbReference type="ChEBI" id="CHEBI:64716"/>
        <dbReference type="EC" id="3.1.3.27"/>
    </reaction>
    <physiologicalReaction direction="left-to-right" evidence="8">
        <dbReference type="Rhea" id="RHEA:33752"/>
    </physiologicalReaction>
</comment>
<dbReference type="EMBL" id="JAKOGI010000372">
    <property type="protein sequence ID" value="KAJ8435978.1"/>
    <property type="molecule type" value="Genomic_DNA"/>
</dbReference>
<dbReference type="PANTHER" id="PTHR46274">
    <property type="entry name" value="PHOSPHATIDYLINOSITOL PHOSPHATASE"/>
    <property type="match status" value="1"/>
</dbReference>
<evidence type="ECO:0000256" key="8">
    <source>
        <dbReference type="ARBA" id="ARBA00050944"/>
    </source>
</evidence>
<evidence type="ECO:0000256" key="9">
    <source>
        <dbReference type="ARBA" id="ARBA00053902"/>
    </source>
</evidence>
<evidence type="ECO:0000313" key="12">
    <source>
        <dbReference type="EMBL" id="KAJ8435978.1"/>
    </source>
</evidence>
<keyword evidence="3" id="KW-0378">Hydrolase</keyword>
<sequence length="277" mass="30971">MAVQQGTSTAVDEREHVGLKKRKIVKVEATKLLLGASARVLFYPTLLYNVVRSKIQSDFRWWDEVCKYLLLGAVPFPKDVPRLKRLGVGAVITLNEPFETLVSPSLYKAHGMEHLVIPTRDYLYAPSFDDINRAVDFIHHNASCGITTYLHCKAGRGRSTTIALCYLVKYEQMTPDAAMELIRSKRARVLLTSMQLKAVDQYYRSCLAATGCSLPSEEAVLVTKADIEGYKEKPDDTLTVKPLPMLMRLSSLLTTLPIVACQCVSAPIQQPKPKTRL</sequence>
<name>A0A9Q1K3Y1_9CARY</name>
<dbReference type="PROSITE" id="PS50054">
    <property type="entry name" value="TYR_PHOSPHATASE_DUAL"/>
    <property type="match status" value="1"/>
</dbReference>
<evidence type="ECO:0000256" key="4">
    <source>
        <dbReference type="ARBA" id="ARBA00022912"/>
    </source>
</evidence>
<evidence type="ECO:0000256" key="6">
    <source>
        <dbReference type="ARBA" id="ARBA00024192"/>
    </source>
</evidence>
<dbReference type="GO" id="GO:0004721">
    <property type="term" value="F:phosphoprotein phosphatase activity"/>
    <property type="evidence" value="ECO:0007669"/>
    <property type="project" value="UniProtKB-KW"/>
</dbReference>